<dbReference type="SUPFAM" id="SSF46785">
    <property type="entry name" value="Winged helix' DNA-binding domain"/>
    <property type="match status" value="1"/>
</dbReference>
<dbReference type="InterPro" id="IPR000835">
    <property type="entry name" value="HTH_MarR-typ"/>
</dbReference>
<dbReference type="InterPro" id="IPR036388">
    <property type="entry name" value="WH-like_DNA-bd_sf"/>
</dbReference>
<evidence type="ECO:0000313" key="2">
    <source>
        <dbReference type="EMBL" id="GAA4635651.1"/>
    </source>
</evidence>
<sequence>MIMDDVKPEAFTATLAFRIGTLGALVTDRLAEKAREHGLKVKHVGVLAALAGSGPMSQLELARLMRVAPSLVVTLADHLETMEAIQRLRDPDDRRRQRLELTETGRALLDECTEAARALDDDLTASLDAEQRATLESLLAAVAAAEGLPA</sequence>
<dbReference type="InterPro" id="IPR036390">
    <property type="entry name" value="WH_DNA-bd_sf"/>
</dbReference>
<dbReference type="Proteomes" id="UP001501442">
    <property type="component" value="Unassembled WGS sequence"/>
</dbReference>
<dbReference type="PANTHER" id="PTHR33164:SF43">
    <property type="entry name" value="HTH-TYPE TRANSCRIPTIONAL REPRESSOR YETL"/>
    <property type="match status" value="1"/>
</dbReference>
<dbReference type="Gene3D" id="1.10.10.10">
    <property type="entry name" value="Winged helix-like DNA-binding domain superfamily/Winged helix DNA-binding domain"/>
    <property type="match status" value="1"/>
</dbReference>
<feature type="domain" description="HTH marR-type" evidence="1">
    <location>
        <begin position="12"/>
        <end position="144"/>
    </location>
</feature>
<dbReference type="PANTHER" id="PTHR33164">
    <property type="entry name" value="TRANSCRIPTIONAL REGULATOR, MARR FAMILY"/>
    <property type="match status" value="1"/>
</dbReference>
<organism evidence="2 3">
    <name type="scientific">Actinoallomurus vinaceus</name>
    <dbReference type="NCBI Taxonomy" id="1080074"/>
    <lineage>
        <taxon>Bacteria</taxon>
        <taxon>Bacillati</taxon>
        <taxon>Actinomycetota</taxon>
        <taxon>Actinomycetes</taxon>
        <taxon>Streptosporangiales</taxon>
        <taxon>Thermomonosporaceae</taxon>
        <taxon>Actinoallomurus</taxon>
    </lineage>
</organism>
<dbReference type="Pfam" id="PF01047">
    <property type="entry name" value="MarR"/>
    <property type="match status" value="1"/>
</dbReference>
<proteinExistence type="predicted"/>
<protein>
    <recommendedName>
        <fullName evidence="1">HTH marR-type domain-containing protein</fullName>
    </recommendedName>
</protein>
<dbReference type="SMART" id="SM00347">
    <property type="entry name" value="HTH_MARR"/>
    <property type="match status" value="1"/>
</dbReference>
<keyword evidence="3" id="KW-1185">Reference proteome</keyword>
<comment type="caution">
    <text evidence="2">The sequence shown here is derived from an EMBL/GenBank/DDBJ whole genome shotgun (WGS) entry which is preliminary data.</text>
</comment>
<name>A0ABP8UQ71_9ACTN</name>
<reference evidence="3" key="1">
    <citation type="journal article" date="2019" name="Int. J. Syst. Evol. Microbiol.">
        <title>The Global Catalogue of Microorganisms (GCM) 10K type strain sequencing project: providing services to taxonomists for standard genome sequencing and annotation.</title>
        <authorList>
            <consortium name="The Broad Institute Genomics Platform"/>
            <consortium name="The Broad Institute Genome Sequencing Center for Infectious Disease"/>
            <person name="Wu L."/>
            <person name="Ma J."/>
        </authorList>
    </citation>
    <scope>NUCLEOTIDE SEQUENCE [LARGE SCALE GENOMIC DNA]</scope>
    <source>
        <strain evidence="3">JCM 17939</strain>
    </source>
</reference>
<dbReference type="InterPro" id="IPR039422">
    <property type="entry name" value="MarR/SlyA-like"/>
</dbReference>
<evidence type="ECO:0000259" key="1">
    <source>
        <dbReference type="PROSITE" id="PS50995"/>
    </source>
</evidence>
<gene>
    <name evidence="2" type="ORF">GCM10023196_082020</name>
</gene>
<accession>A0ABP8UQ71</accession>
<evidence type="ECO:0000313" key="3">
    <source>
        <dbReference type="Proteomes" id="UP001501442"/>
    </source>
</evidence>
<dbReference type="PRINTS" id="PR00598">
    <property type="entry name" value="HTHMARR"/>
</dbReference>
<dbReference type="PROSITE" id="PS50995">
    <property type="entry name" value="HTH_MARR_2"/>
    <property type="match status" value="1"/>
</dbReference>
<dbReference type="EMBL" id="BAABHK010000015">
    <property type="protein sequence ID" value="GAA4635651.1"/>
    <property type="molecule type" value="Genomic_DNA"/>
</dbReference>